<dbReference type="PANTHER" id="PTHR43818:SF5">
    <property type="entry name" value="OXIDOREDUCTASE FAMILY PROTEIN"/>
    <property type="match status" value="1"/>
</dbReference>
<evidence type="ECO:0000313" key="4">
    <source>
        <dbReference type="Proteomes" id="UP000326837"/>
    </source>
</evidence>
<evidence type="ECO:0000313" key="3">
    <source>
        <dbReference type="EMBL" id="BBO34881.1"/>
    </source>
</evidence>
<dbReference type="GO" id="GO:0050112">
    <property type="term" value="F:inositol 2-dehydrogenase (NAD+) activity"/>
    <property type="evidence" value="ECO:0007669"/>
    <property type="project" value="UniProtKB-EC"/>
</dbReference>
<keyword evidence="4" id="KW-1185">Reference proteome</keyword>
<dbReference type="Gene3D" id="3.40.50.720">
    <property type="entry name" value="NAD(P)-binding Rossmann-like Domain"/>
    <property type="match status" value="1"/>
</dbReference>
<evidence type="ECO:0000259" key="2">
    <source>
        <dbReference type="Pfam" id="PF01408"/>
    </source>
</evidence>
<dbReference type="SUPFAM" id="SSF51735">
    <property type="entry name" value="NAD(P)-binding Rossmann-fold domains"/>
    <property type="match status" value="1"/>
</dbReference>
<dbReference type="Proteomes" id="UP000326837">
    <property type="component" value="Chromosome"/>
</dbReference>
<dbReference type="InterPro" id="IPR050463">
    <property type="entry name" value="Gfo/Idh/MocA_oxidrdct_glycsds"/>
</dbReference>
<dbReference type="GO" id="GO:0000166">
    <property type="term" value="F:nucleotide binding"/>
    <property type="evidence" value="ECO:0007669"/>
    <property type="project" value="InterPro"/>
</dbReference>
<proteinExistence type="predicted"/>
<accession>A0A5K7XIS5</accession>
<reference evidence="4" key="1">
    <citation type="submission" date="2019-10" db="EMBL/GenBank/DDBJ databases">
        <title>Lacipirellula parvula gen. nov., sp. nov., representing a lineage of planctomycetes widespread in freshwater anoxic habitats, and description of the family Lacipirellulaceae.</title>
        <authorList>
            <person name="Dedysh S.N."/>
            <person name="Kulichevskaya I.S."/>
            <person name="Beletsky A.V."/>
            <person name="Rakitin A.L."/>
            <person name="Mardanov A.V."/>
            <person name="Ivanova A.A."/>
            <person name="Saltykova V.X."/>
            <person name="Rijpstra W.I.C."/>
            <person name="Sinninghe Damste J.S."/>
            <person name="Ravin N.V."/>
        </authorList>
    </citation>
    <scope>NUCLEOTIDE SEQUENCE [LARGE SCALE GENOMIC DNA]</scope>
    <source>
        <strain evidence="4">PX69</strain>
    </source>
</reference>
<dbReference type="PROSITE" id="PS51318">
    <property type="entry name" value="TAT"/>
    <property type="match status" value="1"/>
</dbReference>
<protein>
    <submittedName>
        <fullName evidence="3">Myo-inositol 2-dehydrogenase</fullName>
        <ecNumber evidence="3">1.1.1.18</ecNumber>
    </submittedName>
</protein>
<sequence length="500" mass="54563">MQRRQFIGTAIGAAAAAGMVWSSRASAASDVADIRVAQIGFRGQGSGHINNLGKHVVALCDVDAEVLNNKAAELKEKHNQTVDKFSDYRKLLERKDIDAVSIATPNHTHALIAIAAAQAGKDVYVEKPVSNNIWEGRQLAAAARRFDRIIQCGTQSRSSPSLKEAVAWVQKGELGPIKYALGTCYKGRPSIGKSETAFKFPSTIDRDLWIGPAADVAFYRPEKNSQGGKNPHYDWHWDFNTGAGDLGNQGIHQMDIARWFLGESGLAPRVFSVGGRVGYDDAGNTPNTQIVWQGYEKAPLLFEVRGLPRAKQFQAKGWGDNMDRFRGSGVGVVVQCENGYVVVPSYSDAIAYDNKGEKVKEWHGGSGHHDNWLEAVAAHDAKKLNAEVLEGHLSSALCHTGNVSYRLGAKTPTHEIAEQLAANELLSNSFERMLGHLRANDVDVDGDAVLTMGEWLTLDPESEKFVDNDKANELRTRVYRKPFVVPDVESELASQSAAAS</sequence>
<feature type="chain" id="PRO_5025043443" evidence="1">
    <location>
        <begin position="28"/>
        <end position="500"/>
    </location>
</feature>
<keyword evidence="1" id="KW-0732">Signal</keyword>
<name>A0A5K7XIS5_9BACT</name>
<dbReference type="EMBL" id="AP021861">
    <property type="protein sequence ID" value="BBO34881.1"/>
    <property type="molecule type" value="Genomic_DNA"/>
</dbReference>
<dbReference type="InterPro" id="IPR036291">
    <property type="entry name" value="NAD(P)-bd_dom_sf"/>
</dbReference>
<dbReference type="SUPFAM" id="SSF55347">
    <property type="entry name" value="Glyceraldehyde-3-phosphate dehydrogenase-like, C-terminal domain"/>
    <property type="match status" value="1"/>
</dbReference>
<dbReference type="EC" id="1.1.1.18" evidence="3"/>
<gene>
    <name evidence="3" type="ORF">PLANPX_4493</name>
</gene>
<dbReference type="RefSeq" id="WP_172992197.1">
    <property type="nucleotide sequence ID" value="NZ_AP021861.1"/>
</dbReference>
<organism evidence="3 4">
    <name type="scientific">Lacipirellula parvula</name>
    <dbReference type="NCBI Taxonomy" id="2650471"/>
    <lineage>
        <taxon>Bacteria</taxon>
        <taxon>Pseudomonadati</taxon>
        <taxon>Planctomycetota</taxon>
        <taxon>Planctomycetia</taxon>
        <taxon>Pirellulales</taxon>
        <taxon>Lacipirellulaceae</taxon>
        <taxon>Lacipirellula</taxon>
    </lineage>
</organism>
<feature type="signal peptide" evidence="1">
    <location>
        <begin position="1"/>
        <end position="27"/>
    </location>
</feature>
<dbReference type="InterPro" id="IPR006311">
    <property type="entry name" value="TAT_signal"/>
</dbReference>
<dbReference type="Gene3D" id="3.30.360.10">
    <property type="entry name" value="Dihydrodipicolinate Reductase, domain 2"/>
    <property type="match status" value="1"/>
</dbReference>
<dbReference type="PANTHER" id="PTHR43818">
    <property type="entry name" value="BCDNA.GH03377"/>
    <property type="match status" value="1"/>
</dbReference>
<dbReference type="KEGG" id="lpav:PLANPX_4493"/>
<dbReference type="Pfam" id="PF01408">
    <property type="entry name" value="GFO_IDH_MocA"/>
    <property type="match status" value="1"/>
</dbReference>
<keyword evidence="3" id="KW-0560">Oxidoreductase</keyword>
<dbReference type="AlphaFoldDB" id="A0A5K7XIS5"/>
<dbReference type="InterPro" id="IPR000683">
    <property type="entry name" value="Gfo/Idh/MocA-like_OxRdtase_N"/>
</dbReference>
<feature type="domain" description="Gfo/Idh/MocA-like oxidoreductase N-terminal" evidence="2">
    <location>
        <begin position="34"/>
        <end position="153"/>
    </location>
</feature>
<evidence type="ECO:0000256" key="1">
    <source>
        <dbReference type="SAM" id="SignalP"/>
    </source>
</evidence>